<evidence type="ECO:0000313" key="2">
    <source>
        <dbReference type="EMBL" id="KAG0306870.1"/>
    </source>
</evidence>
<reference evidence="2" key="1">
    <citation type="journal article" date="2020" name="Fungal Divers.">
        <title>Resolving the Mortierellaceae phylogeny through synthesis of multi-gene phylogenetics and phylogenomics.</title>
        <authorList>
            <person name="Vandepol N."/>
            <person name="Liber J."/>
            <person name="Desiro A."/>
            <person name="Na H."/>
            <person name="Kennedy M."/>
            <person name="Barry K."/>
            <person name="Grigoriev I.V."/>
            <person name="Miller A.N."/>
            <person name="O'Donnell K."/>
            <person name="Stajich J.E."/>
            <person name="Bonito G."/>
        </authorList>
    </citation>
    <scope>NUCLEOTIDE SEQUENCE</scope>
    <source>
        <strain evidence="2">NVP60</strain>
    </source>
</reference>
<evidence type="ECO:0000313" key="3">
    <source>
        <dbReference type="Proteomes" id="UP000823405"/>
    </source>
</evidence>
<comment type="caution">
    <text evidence="2">The sequence shown here is derived from an EMBL/GenBank/DDBJ whole genome shotgun (WGS) entry which is preliminary data.</text>
</comment>
<dbReference type="OrthoDB" id="10502325at2759"/>
<evidence type="ECO:0000256" key="1">
    <source>
        <dbReference type="SAM" id="SignalP"/>
    </source>
</evidence>
<protein>
    <submittedName>
        <fullName evidence="2">Uncharacterized protein</fullName>
    </submittedName>
</protein>
<dbReference type="Proteomes" id="UP000823405">
    <property type="component" value="Unassembled WGS sequence"/>
</dbReference>
<organism evidence="2 3">
    <name type="scientific">Linnemannia gamsii</name>
    <dbReference type="NCBI Taxonomy" id="64522"/>
    <lineage>
        <taxon>Eukaryota</taxon>
        <taxon>Fungi</taxon>
        <taxon>Fungi incertae sedis</taxon>
        <taxon>Mucoromycota</taxon>
        <taxon>Mortierellomycotina</taxon>
        <taxon>Mortierellomycetes</taxon>
        <taxon>Mortierellales</taxon>
        <taxon>Mortierellaceae</taxon>
        <taxon>Linnemannia</taxon>
    </lineage>
</organism>
<accession>A0A9P6QXZ4</accession>
<keyword evidence="1" id="KW-0732">Signal</keyword>
<sequence length="74" mass="7867">MARISFFLSIIAVVAVTITSSVSAMPVDPADPAVQAYGGAWCYCDMPGWSAHCGKCSDDESNRGCKNQWSSKCS</sequence>
<dbReference type="EMBL" id="JAAAIN010001106">
    <property type="protein sequence ID" value="KAG0306870.1"/>
    <property type="molecule type" value="Genomic_DNA"/>
</dbReference>
<feature type="signal peptide" evidence="1">
    <location>
        <begin position="1"/>
        <end position="24"/>
    </location>
</feature>
<proteinExistence type="predicted"/>
<dbReference type="AlphaFoldDB" id="A0A9P6QXZ4"/>
<keyword evidence="3" id="KW-1185">Reference proteome</keyword>
<feature type="chain" id="PRO_5040351319" evidence="1">
    <location>
        <begin position="25"/>
        <end position="74"/>
    </location>
</feature>
<gene>
    <name evidence="2" type="ORF">BGZ97_000586</name>
</gene>
<name>A0A9P6QXZ4_9FUNG</name>